<dbReference type="Proteomes" id="UP000325315">
    <property type="component" value="Unassembled WGS sequence"/>
</dbReference>
<sequence length="151" mass="17695">MHEPTIEHWALVKRLLRYLYGTHYHGRNPVSWSSKKQQTIPRSSIKAEYLCVTNTTVEMNWVCSLLNDLVLQPFTCLVIYCDNIGANQLCSNLFFHSRMKHVSIDFHFIRDQVQNGTLQVAYISSVYQLAYILTKPQYIHGMCLHLYLQIE</sequence>
<keyword evidence="2" id="KW-1185">Reference proteome</keyword>
<dbReference type="PANTHER" id="PTHR11439:SF463">
    <property type="entry name" value="REVERSE TRANSCRIPTASE TY1_COPIA-TYPE DOMAIN-CONTAINING PROTEIN"/>
    <property type="match status" value="1"/>
</dbReference>
<name>A0A5B6W8M7_9ROSI</name>
<reference evidence="2" key="1">
    <citation type="journal article" date="2019" name="Plant Biotechnol. J.">
        <title>Genome sequencing of the Australian wild diploid species Gossypium australe highlights disease resistance and delayed gland morphogenesis.</title>
        <authorList>
            <person name="Cai Y."/>
            <person name="Cai X."/>
            <person name="Wang Q."/>
            <person name="Wang P."/>
            <person name="Zhang Y."/>
            <person name="Cai C."/>
            <person name="Xu Y."/>
            <person name="Wang K."/>
            <person name="Zhou Z."/>
            <person name="Wang C."/>
            <person name="Geng S."/>
            <person name="Li B."/>
            <person name="Dong Q."/>
            <person name="Hou Y."/>
            <person name="Wang H."/>
            <person name="Ai P."/>
            <person name="Liu Z."/>
            <person name="Yi F."/>
            <person name="Sun M."/>
            <person name="An G."/>
            <person name="Cheng J."/>
            <person name="Zhang Y."/>
            <person name="Shi Q."/>
            <person name="Xie Y."/>
            <person name="Shi X."/>
            <person name="Chang Y."/>
            <person name="Huang F."/>
            <person name="Chen Y."/>
            <person name="Hong S."/>
            <person name="Mi L."/>
            <person name="Sun Q."/>
            <person name="Zhang L."/>
            <person name="Zhou B."/>
            <person name="Peng R."/>
            <person name="Zhang X."/>
            <person name="Liu F."/>
        </authorList>
    </citation>
    <scope>NUCLEOTIDE SEQUENCE [LARGE SCALE GENOMIC DNA]</scope>
    <source>
        <strain evidence="2">cv. PA1801</strain>
    </source>
</reference>
<proteinExistence type="predicted"/>
<dbReference type="OrthoDB" id="1931513at2759"/>
<dbReference type="AlphaFoldDB" id="A0A5B6W8M7"/>
<evidence type="ECO:0000313" key="1">
    <source>
        <dbReference type="EMBL" id="KAA3477232.1"/>
    </source>
</evidence>
<gene>
    <name evidence="1" type="ORF">EPI10_011132</name>
</gene>
<organism evidence="1 2">
    <name type="scientific">Gossypium australe</name>
    <dbReference type="NCBI Taxonomy" id="47621"/>
    <lineage>
        <taxon>Eukaryota</taxon>
        <taxon>Viridiplantae</taxon>
        <taxon>Streptophyta</taxon>
        <taxon>Embryophyta</taxon>
        <taxon>Tracheophyta</taxon>
        <taxon>Spermatophyta</taxon>
        <taxon>Magnoliopsida</taxon>
        <taxon>eudicotyledons</taxon>
        <taxon>Gunneridae</taxon>
        <taxon>Pentapetalae</taxon>
        <taxon>rosids</taxon>
        <taxon>malvids</taxon>
        <taxon>Malvales</taxon>
        <taxon>Malvaceae</taxon>
        <taxon>Malvoideae</taxon>
        <taxon>Gossypium</taxon>
    </lineage>
</organism>
<accession>A0A5B6W8M7</accession>
<comment type="caution">
    <text evidence="1">The sequence shown here is derived from an EMBL/GenBank/DDBJ whole genome shotgun (WGS) entry which is preliminary data.</text>
</comment>
<dbReference type="CDD" id="cd09272">
    <property type="entry name" value="RNase_HI_RT_Ty1"/>
    <property type="match status" value="1"/>
</dbReference>
<evidence type="ECO:0000313" key="2">
    <source>
        <dbReference type="Proteomes" id="UP000325315"/>
    </source>
</evidence>
<dbReference type="EMBL" id="SMMG02000004">
    <property type="protein sequence ID" value="KAA3477232.1"/>
    <property type="molecule type" value="Genomic_DNA"/>
</dbReference>
<dbReference type="PANTHER" id="PTHR11439">
    <property type="entry name" value="GAG-POL-RELATED RETROTRANSPOSON"/>
    <property type="match status" value="1"/>
</dbReference>
<protein>
    <submittedName>
        <fullName evidence="1">Retrovirus-related Pol polyprotein from transposon TNT 1-94</fullName>
    </submittedName>
</protein>